<comment type="caution">
    <text evidence="5">The sequence shown here is derived from an EMBL/GenBank/DDBJ whole genome shotgun (WGS) entry which is preliminary data.</text>
</comment>
<dbReference type="EMBL" id="BOOR01000042">
    <property type="protein sequence ID" value="GII56834.1"/>
    <property type="molecule type" value="Genomic_DNA"/>
</dbReference>
<dbReference type="AlphaFoldDB" id="A0A8J3V9X6"/>
<dbReference type="SMART" id="SM00354">
    <property type="entry name" value="HTH_LACI"/>
    <property type="match status" value="1"/>
</dbReference>
<keyword evidence="6" id="KW-1185">Reference proteome</keyword>
<keyword evidence="1" id="KW-0805">Transcription regulation</keyword>
<evidence type="ECO:0000313" key="5">
    <source>
        <dbReference type="EMBL" id="GII56834.1"/>
    </source>
</evidence>
<feature type="domain" description="HTH lacI-type" evidence="4">
    <location>
        <begin position="19"/>
        <end position="75"/>
    </location>
</feature>
<dbReference type="PANTHER" id="PTHR30146">
    <property type="entry name" value="LACI-RELATED TRANSCRIPTIONAL REPRESSOR"/>
    <property type="match status" value="1"/>
</dbReference>
<protein>
    <submittedName>
        <fullName evidence="5">LacI family transcriptional regulator</fullName>
    </submittedName>
</protein>
<dbReference type="SUPFAM" id="SSF47413">
    <property type="entry name" value="lambda repressor-like DNA-binding domains"/>
    <property type="match status" value="1"/>
</dbReference>
<dbReference type="Pfam" id="PF00532">
    <property type="entry name" value="Peripla_BP_1"/>
    <property type="match status" value="1"/>
</dbReference>
<dbReference type="InterPro" id="IPR001761">
    <property type="entry name" value="Peripla_BP/Lac1_sug-bd_dom"/>
</dbReference>
<dbReference type="InterPro" id="IPR028082">
    <property type="entry name" value="Peripla_BP_I"/>
</dbReference>
<proteinExistence type="predicted"/>
<name>A0A8J3V9X6_9ACTN</name>
<dbReference type="PANTHER" id="PTHR30146:SF109">
    <property type="entry name" value="HTH-TYPE TRANSCRIPTIONAL REGULATOR GALS"/>
    <property type="match status" value="1"/>
</dbReference>
<dbReference type="Gene3D" id="3.40.50.2300">
    <property type="match status" value="2"/>
</dbReference>
<dbReference type="InterPro" id="IPR000843">
    <property type="entry name" value="HTH_LacI"/>
</dbReference>
<dbReference type="Pfam" id="PF00356">
    <property type="entry name" value="LacI"/>
    <property type="match status" value="1"/>
</dbReference>
<evidence type="ECO:0000313" key="6">
    <source>
        <dbReference type="Proteomes" id="UP000605992"/>
    </source>
</evidence>
<keyword evidence="2" id="KW-0238">DNA-binding</keyword>
<dbReference type="InterPro" id="IPR010982">
    <property type="entry name" value="Lambda_DNA-bd_dom_sf"/>
</dbReference>
<organism evidence="5 6">
    <name type="scientific">Planotetraspora thailandica</name>
    <dbReference type="NCBI Taxonomy" id="487172"/>
    <lineage>
        <taxon>Bacteria</taxon>
        <taxon>Bacillati</taxon>
        <taxon>Actinomycetota</taxon>
        <taxon>Actinomycetes</taxon>
        <taxon>Streptosporangiales</taxon>
        <taxon>Streptosporangiaceae</taxon>
        <taxon>Planotetraspora</taxon>
    </lineage>
</organism>
<evidence type="ECO:0000256" key="1">
    <source>
        <dbReference type="ARBA" id="ARBA00023015"/>
    </source>
</evidence>
<evidence type="ECO:0000259" key="4">
    <source>
        <dbReference type="PROSITE" id="PS50932"/>
    </source>
</evidence>
<dbReference type="CDD" id="cd06267">
    <property type="entry name" value="PBP1_LacI_sugar_binding-like"/>
    <property type="match status" value="1"/>
</dbReference>
<dbReference type="PROSITE" id="PS50932">
    <property type="entry name" value="HTH_LACI_2"/>
    <property type="match status" value="1"/>
</dbReference>
<evidence type="ECO:0000256" key="3">
    <source>
        <dbReference type="ARBA" id="ARBA00023163"/>
    </source>
</evidence>
<dbReference type="Gene3D" id="1.10.260.40">
    <property type="entry name" value="lambda repressor-like DNA-binding domains"/>
    <property type="match status" value="1"/>
</dbReference>
<dbReference type="RefSeq" id="WP_203946976.1">
    <property type="nucleotide sequence ID" value="NZ_BOOR01000042.1"/>
</dbReference>
<keyword evidence="3" id="KW-0804">Transcription</keyword>
<dbReference type="GO" id="GO:0003700">
    <property type="term" value="F:DNA-binding transcription factor activity"/>
    <property type="evidence" value="ECO:0007669"/>
    <property type="project" value="TreeGrafter"/>
</dbReference>
<sequence length="353" mass="38356">MSPNQPSPPAGEVRRGQPPTLRDVAEAAGVHAATASRALNPSTRRLVSAETARRVMKAAKTLGYQPNPIARSLKTAKSSTIGLVIPDLTNPLFPPIVRGIENVLEAEGYSAWIVNTDNDPERERSRIDSLRSRQVEGLIVATARLDHPFLEKLHEQGVKMVLVNRRTENLAIPCVTADDATGIALAVRHLVDLGHTRIAHLAGPHSTSTGVVRARAFRHAVRDHGLEDDSRLIVECAHWNEADGAAATRELLDRATPFTAIVAGNDLIALGSYDVFAERGISCPEEISVVGFNDMPYLDKLRPPLTTVRVPHHDIGAEAARMLLDCIDDPTRHPRSLLLPVTMVVRASTAPLR</sequence>
<dbReference type="SUPFAM" id="SSF53822">
    <property type="entry name" value="Periplasmic binding protein-like I"/>
    <property type="match status" value="1"/>
</dbReference>
<gene>
    <name evidence="5" type="ORF">Pth03_52230</name>
</gene>
<dbReference type="GO" id="GO:0000976">
    <property type="term" value="F:transcription cis-regulatory region binding"/>
    <property type="evidence" value="ECO:0007669"/>
    <property type="project" value="TreeGrafter"/>
</dbReference>
<accession>A0A8J3V9X6</accession>
<evidence type="ECO:0000256" key="2">
    <source>
        <dbReference type="ARBA" id="ARBA00023125"/>
    </source>
</evidence>
<dbReference type="Proteomes" id="UP000605992">
    <property type="component" value="Unassembled WGS sequence"/>
</dbReference>
<dbReference type="CDD" id="cd01392">
    <property type="entry name" value="HTH_LacI"/>
    <property type="match status" value="1"/>
</dbReference>
<reference evidence="5" key="1">
    <citation type="submission" date="2021-01" db="EMBL/GenBank/DDBJ databases">
        <title>Whole genome shotgun sequence of Planotetraspora thailandica NBRC 104271.</title>
        <authorList>
            <person name="Komaki H."/>
            <person name="Tamura T."/>
        </authorList>
    </citation>
    <scope>NUCLEOTIDE SEQUENCE</scope>
    <source>
        <strain evidence="5">NBRC 104271</strain>
    </source>
</reference>